<gene>
    <name evidence="9" type="primary">cysQ</name>
    <name evidence="11" type="ORF">FHR96_003545</name>
</gene>
<evidence type="ECO:0000256" key="10">
    <source>
        <dbReference type="PIRSR" id="PIRSR600760-2"/>
    </source>
</evidence>
<evidence type="ECO:0000256" key="1">
    <source>
        <dbReference type="ARBA" id="ARBA00001625"/>
    </source>
</evidence>
<comment type="function">
    <text evidence="9">Converts adenosine-3',5'-bisphosphate (PAP) to AMP.</text>
</comment>
<feature type="binding site" evidence="10">
    <location>
        <position position="226"/>
    </location>
    <ligand>
        <name>Mg(2+)</name>
        <dbReference type="ChEBI" id="CHEBI:18420"/>
        <label>1</label>
        <note>catalytic</note>
    </ligand>
</feature>
<feature type="binding site" evidence="10">
    <location>
        <position position="78"/>
    </location>
    <ligand>
        <name>Mg(2+)</name>
        <dbReference type="ChEBI" id="CHEBI:18420"/>
        <label>1</label>
        <note>catalytic</note>
    </ligand>
</feature>
<feature type="binding site" evidence="9">
    <location>
        <position position="100"/>
    </location>
    <ligand>
        <name>Mg(2+)</name>
        <dbReference type="ChEBI" id="CHEBI:18420"/>
        <label>1</label>
    </ligand>
</feature>
<dbReference type="PROSITE" id="PS00629">
    <property type="entry name" value="IMP_1"/>
    <property type="match status" value="1"/>
</dbReference>
<keyword evidence="12" id="KW-1185">Reference proteome</keyword>
<dbReference type="CDD" id="cd01638">
    <property type="entry name" value="CysQ"/>
    <property type="match status" value="1"/>
</dbReference>
<dbReference type="Proteomes" id="UP000525987">
    <property type="component" value="Unassembled WGS sequence"/>
</dbReference>
<dbReference type="Pfam" id="PF00459">
    <property type="entry name" value="Inositol_P"/>
    <property type="match status" value="1"/>
</dbReference>
<keyword evidence="7 9" id="KW-0460">Magnesium</keyword>
<sequence>MVISDQSAGGVFVAPGLRERLMAGVETIGESVLAIYRRGFSVETKADDSPVTEADMLAHHALDDLLAKLTPGVPVLSEESTVAPYAVRRGWRRYWLVDPLDGTKEFIKRSDDFTLNLALVEDGVPVFGIVHAPALGLSWCGQVGDGAWRCEAGEERAIRVRPLPAPDETPWRIVGSRSHGLAALTAFRARLPDHEFLSRGSSLKLCLVAEGVVDLYPRFGPTCEWDTAAGQAVVTAAGGEVLAARSLLPLRCNRQASLLNPDFIVCGHRDARWEQALAASLAEADGSGDGS</sequence>
<dbReference type="InterPro" id="IPR006240">
    <property type="entry name" value="CysQ"/>
</dbReference>
<name>A0A7W5C0K3_9GAMM</name>
<dbReference type="InterPro" id="IPR000760">
    <property type="entry name" value="Inositol_monophosphatase-like"/>
</dbReference>
<comment type="cofactor">
    <cofactor evidence="9 10">
        <name>Mg(2+)</name>
        <dbReference type="ChEBI" id="CHEBI:18420"/>
    </cofactor>
</comment>
<dbReference type="InterPro" id="IPR020550">
    <property type="entry name" value="Inositol_monophosphatase_CS"/>
</dbReference>
<dbReference type="PROSITE" id="PS00630">
    <property type="entry name" value="IMP_2"/>
    <property type="match status" value="1"/>
</dbReference>
<evidence type="ECO:0000256" key="7">
    <source>
        <dbReference type="ARBA" id="ARBA00022842"/>
    </source>
</evidence>
<organism evidence="11 12">
    <name type="scientific">Halomonas organivorans</name>
    <dbReference type="NCBI Taxonomy" id="257772"/>
    <lineage>
        <taxon>Bacteria</taxon>
        <taxon>Pseudomonadati</taxon>
        <taxon>Pseudomonadota</taxon>
        <taxon>Gammaproteobacteria</taxon>
        <taxon>Oceanospirillales</taxon>
        <taxon>Halomonadaceae</taxon>
        <taxon>Halomonas</taxon>
    </lineage>
</organism>
<keyword evidence="8 9" id="KW-0472">Membrane</keyword>
<protein>
    <recommendedName>
        <fullName evidence="9">3'(2'),5'-bisphosphate nucleotidase CysQ</fullName>
        <ecNumber evidence="9">3.1.3.7</ecNumber>
    </recommendedName>
    <alternativeName>
        <fullName evidence="9">3'(2'),5-bisphosphonucleoside 3'(2')-phosphohydrolase</fullName>
    </alternativeName>
    <alternativeName>
        <fullName evidence="9">3'-phosphoadenosine 5'-phosphate phosphatase</fullName>
        <shortName evidence="9">PAP phosphatase</shortName>
    </alternativeName>
</protein>
<accession>A0A7W5C0K3</accession>
<evidence type="ECO:0000256" key="3">
    <source>
        <dbReference type="ARBA" id="ARBA00022475"/>
    </source>
</evidence>
<dbReference type="Gene3D" id="3.40.190.80">
    <property type="match status" value="1"/>
</dbReference>
<feature type="binding site" evidence="9">
    <location>
        <position position="226"/>
    </location>
    <ligand>
        <name>substrate</name>
    </ligand>
</feature>
<dbReference type="GO" id="GO:0050427">
    <property type="term" value="P:3'-phosphoadenosine 5'-phosphosulfate metabolic process"/>
    <property type="evidence" value="ECO:0007669"/>
    <property type="project" value="TreeGrafter"/>
</dbReference>
<evidence type="ECO:0000313" key="12">
    <source>
        <dbReference type="Proteomes" id="UP000525987"/>
    </source>
</evidence>
<comment type="subcellular location">
    <subcellularLocation>
        <location evidence="9">Cell inner membrane</location>
        <topology evidence="9">Peripheral membrane protein</topology>
        <orientation evidence="9">Cytoplasmic side</orientation>
    </subcellularLocation>
</comment>
<evidence type="ECO:0000256" key="5">
    <source>
        <dbReference type="ARBA" id="ARBA00022723"/>
    </source>
</evidence>
<keyword evidence="3 9" id="KW-1003">Cell membrane</keyword>
<evidence type="ECO:0000313" key="11">
    <source>
        <dbReference type="EMBL" id="MBB3142645.1"/>
    </source>
</evidence>
<dbReference type="AlphaFoldDB" id="A0A7W5C0K3"/>
<dbReference type="EC" id="3.1.3.7" evidence="9"/>
<keyword evidence="4 9" id="KW-0997">Cell inner membrane</keyword>
<dbReference type="InterPro" id="IPR050725">
    <property type="entry name" value="CysQ/Inositol_MonoPase"/>
</dbReference>
<dbReference type="PANTHER" id="PTHR43028">
    <property type="entry name" value="3'(2'),5'-BISPHOSPHATE NUCLEOTIDASE 1"/>
    <property type="match status" value="1"/>
</dbReference>
<feature type="binding site" evidence="9">
    <location>
        <position position="78"/>
    </location>
    <ligand>
        <name>Mg(2+)</name>
        <dbReference type="ChEBI" id="CHEBI:18420"/>
        <label>1</label>
    </ligand>
</feature>
<feature type="binding site" evidence="10">
    <location>
        <position position="98"/>
    </location>
    <ligand>
        <name>Mg(2+)</name>
        <dbReference type="ChEBI" id="CHEBI:18420"/>
        <label>1</label>
        <note>catalytic</note>
    </ligand>
</feature>
<dbReference type="HAMAP" id="MF_02095">
    <property type="entry name" value="CysQ"/>
    <property type="match status" value="1"/>
</dbReference>
<feature type="binding site" evidence="9">
    <location>
        <begin position="100"/>
        <end position="103"/>
    </location>
    <ligand>
        <name>substrate</name>
    </ligand>
</feature>
<dbReference type="GO" id="GO:0000103">
    <property type="term" value="P:sulfate assimilation"/>
    <property type="evidence" value="ECO:0007669"/>
    <property type="project" value="TreeGrafter"/>
</dbReference>
<dbReference type="PRINTS" id="PR00377">
    <property type="entry name" value="IMPHPHTASES"/>
</dbReference>
<dbReference type="SUPFAM" id="SSF56655">
    <property type="entry name" value="Carbohydrate phosphatase"/>
    <property type="match status" value="1"/>
</dbReference>
<keyword evidence="6 9" id="KW-0378">Hydrolase</keyword>
<comment type="catalytic activity">
    <reaction evidence="1 9">
        <text>adenosine 3',5'-bisphosphate + H2O = AMP + phosphate</text>
        <dbReference type="Rhea" id="RHEA:10040"/>
        <dbReference type="ChEBI" id="CHEBI:15377"/>
        <dbReference type="ChEBI" id="CHEBI:43474"/>
        <dbReference type="ChEBI" id="CHEBI:58343"/>
        <dbReference type="ChEBI" id="CHEBI:456215"/>
        <dbReference type="EC" id="3.1.3.7"/>
    </reaction>
</comment>
<dbReference type="GO" id="GO:0000287">
    <property type="term" value="F:magnesium ion binding"/>
    <property type="evidence" value="ECO:0007669"/>
    <property type="project" value="UniProtKB-UniRule"/>
</dbReference>
<dbReference type="GO" id="GO:0005886">
    <property type="term" value="C:plasma membrane"/>
    <property type="evidence" value="ECO:0007669"/>
    <property type="project" value="UniProtKB-SubCell"/>
</dbReference>
<evidence type="ECO:0000256" key="6">
    <source>
        <dbReference type="ARBA" id="ARBA00022801"/>
    </source>
</evidence>
<feature type="binding site" evidence="9">
    <location>
        <position position="98"/>
    </location>
    <ligand>
        <name>Mg(2+)</name>
        <dbReference type="ChEBI" id="CHEBI:18420"/>
        <label>1</label>
    </ligand>
</feature>
<feature type="binding site" evidence="9">
    <location>
        <position position="98"/>
    </location>
    <ligand>
        <name>Mg(2+)</name>
        <dbReference type="ChEBI" id="CHEBI:18420"/>
        <label>2</label>
    </ligand>
</feature>
<dbReference type="InterPro" id="IPR020583">
    <property type="entry name" value="Inositol_monoP_metal-BS"/>
</dbReference>
<feature type="binding site" evidence="10">
    <location>
        <position position="100"/>
    </location>
    <ligand>
        <name>Mg(2+)</name>
        <dbReference type="ChEBI" id="CHEBI:18420"/>
        <label>1</label>
        <note>catalytic</note>
    </ligand>
</feature>
<dbReference type="RefSeq" id="WP_343066378.1">
    <property type="nucleotide sequence ID" value="NZ_JACHXM010000024.1"/>
</dbReference>
<evidence type="ECO:0000256" key="2">
    <source>
        <dbReference type="ARBA" id="ARBA00005289"/>
    </source>
</evidence>
<feature type="binding site" evidence="9">
    <location>
        <position position="226"/>
    </location>
    <ligand>
        <name>Mg(2+)</name>
        <dbReference type="ChEBI" id="CHEBI:18420"/>
        <label>2</label>
    </ligand>
</feature>
<proteinExistence type="inferred from homology"/>
<dbReference type="PANTHER" id="PTHR43028:SF5">
    <property type="entry name" value="3'(2'),5'-BISPHOSPHATE NUCLEOTIDASE 1"/>
    <property type="match status" value="1"/>
</dbReference>
<feature type="binding site" evidence="9">
    <location>
        <position position="101"/>
    </location>
    <ligand>
        <name>Mg(2+)</name>
        <dbReference type="ChEBI" id="CHEBI:18420"/>
        <label>2</label>
    </ligand>
</feature>
<reference evidence="11 12" key="1">
    <citation type="submission" date="2020-08" db="EMBL/GenBank/DDBJ databases">
        <title>Genomic Encyclopedia of Type Strains, Phase III (KMG-III): the genomes of soil and plant-associated and newly described type strains.</title>
        <authorList>
            <person name="Whitman W."/>
        </authorList>
    </citation>
    <scope>NUCLEOTIDE SEQUENCE [LARGE SCALE GENOMIC DNA]</scope>
    <source>
        <strain evidence="11 12">CECT 5995</strain>
    </source>
</reference>
<evidence type="ECO:0000256" key="4">
    <source>
        <dbReference type="ARBA" id="ARBA00022519"/>
    </source>
</evidence>
<feature type="binding site" evidence="10">
    <location>
        <position position="101"/>
    </location>
    <ligand>
        <name>Mg(2+)</name>
        <dbReference type="ChEBI" id="CHEBI:18420"/>
        <label>1</label>
        <note>catalytic</note>
    </ligand>
</feature>
<evidence type="ECO:0000256" key="9">
    <source>
        <dbReference type="HAMAP-Rule" id="MF_02095"/>
    </source>
</evidence>
<dbReference type="EMBL" id="JACHXM010000024">
    <property type="protein sequence ID" value="MBB3142645.1"/>
    <property type="molecule type" value="Genomic_DNA"/>
</dbReference>
<dbReference type="NCBIfam" id="TIGR01331">
    <property type="entry name" value="bisphos_cysQ"/>
    <property type="match status" value="1"/>
</dbReference>
<feature type="binding site" evidence="9">
    <location>
        <position position="78"/>
    </location>
    <ligand>
        <name>substrate</name>
    </ligand>
</feature>
<dbReference type="GO" id="GO:0046854">
    <property type="term" value="P:phosphatidylinositol phosphate biosynthetic process"/>
    <property type="evidence" value="ECO:0007669"/>
    <property type="project" value="InterPro"/>
</dbReference>
<evidence type="ECO:0000256" key="8">
    <source>
        <dbReference type="ARBA" id="ARBA00023136"/>
    </source>
</evidence>
<dbReference type="Gene3D" id="3.30.540.10">
    <property type="entry name" value="Fructose-1,6-Bisphosphatase, subunit A, domain 1"/>
    <property type="match status" value="1"/>
</dbReference>
<comment type="caution">
    <text evidence="11">The sequence shown here is derived from an EMBL/GenBank/DDBJ whole genome shotgun (WGS) entry which is preliminary data.</text>
</comment>
<dbReference type="GO" id="GO:0008441">
    <property type="term" value="F:3'(2'),5'-bisphosphate nucleotidase activity"/>
    <property type="evidence" value="ECO:0007669"/>
    <property type="project" value="UniProtKB-UniRule"/>
</dbReference>
<comment type="similarity">
    <text evidence="2 9">Belongs to the inositol monophosphatase superfamily. CysQ family.</text>
</comment>
<keyword evidence="5 9" id="KW-0479">Metal-binding</keyword>